<sequence>MSDSVKFSISLDPKHAVVILEVPELDVEHESNLVLDVYPRECIFTAAPYHARITLDADVTPGKAFPDKIDYEKNTITFRIPLELGTTRTEPSKDSFPYGFGQLYHGPLVLESSQELRMLAHPELYSLTDRMKFMRKAEVKDFQCEHYGMDHIQFQIDKLGLTLEGSPSAPKLSDDQSYRIRVIVEEKQRQPELYTTIEDHRALLLGLIDILLAVCYDRLTNGNELNEANSHTNVQRISATLSFFVEFDCVEEVLRSFYRRSCTYPFYRNKEISKACVTRLLSSAESFDIREWIKHELMFVYDAFKSTDCAVMNHYYVKDYFRYLELAFNDKLLEEYLNDLEKILAQVHQENLGFGEEETVQQLLMEIMGEADSDSTDSDDSDSNDDEAESSGSESDSVAEEENPNENVLEKLMNLKLSG</sequence>
<feature type="compositionally biased region" description="Acidic residues" evidence="3">
    <location>
        <begin position="370"/>
        <end position="389"/>
    </location>
</feature>
<evidence type="ECO:0000256" key="3">
    <source>
        <dbReference type="SAM" id="MobiDB-lite"/>
    </source>
</evidence>
<dbReference type="InterPro" id="IPR039742">
    <property type="entry name" value="Shq1"/>
</dbReference>
<proteinExistence type="inferred from homology"/>
<dbReference type="Pfam" id="PF04925">
    <property type="entry name" value="SHQ1"/>
    <property type="match status" value="1"/>
</dbReference>
<dbReference type="GO" id="GO:0005737">
    <property type="term" value="C:cytoplasm"/>
    <property type="evidence" value="ECO:0007669"/>
    <property type="project" value="TreeGrafter"/>
</dbReference>
<dbReference type="OrthoDB" id="73639at2759"/>
<dbReference type="GO" id="GO:0000493">
    <property type="term" value="P:box H/ACA snoRNP assembly"/>
    <property type="evidence" value="ECO:0007669"/>
    <property type="project" value="InterPro"/>
</dbReference>
<keyword evidence="7" id="KW-1185">Reference proteome</keyword>
<feature type="domain" description="Shq1 C-terminal" evidence="4">
    <location>
        <begin position="198"/>
        <end position="354"/>
    </location>
</feature>
<protein>
    <recommendedName>
        <fullName evidence="2">Protein SHQ1 homolog</fullName>
    </recommendedName>
</protein>
<accession>A0A084WK53</accession>
<dbReference type="GO" id="GO:0051082">
    <property type="term" value="F:unfolded protein binding"/>
    <property type="evidence" value="ECO:0007669"/>
    <property type="project" value="TreeGrafter"/>
</dbReference>
<evidence type="ECO:0000313" key="7">
    <source>
        <dbReference type="Proteomes" id="UP000030765"/>
    </source>
</evidence>
<dbReference type="VEuPathDB" id="VectorBase:ASIS021987"/>
<evidence type="ECO:0000259" key="4">
    <source>
        <dbReference type="Pfam" id="PF04925"/>
    </source>
</evidence>
<name>A0A084WK53_ANOSI</name>
<dbReference type="InterPro" id="IPR007009">
    <property type="entry name" value="Shq1_C"/>
</dbReference>
<dbReference type="GO" id="GO:0005654">
    <property type="term" value="C:nucleoplasm"/>
    <property type="evidence" value="ECO:0007669"/>
    <property type="project" value="TreeGrafter"/>
</dbReference>
<dbReference type="PANTHER" id="PTHR12967:SF0">
    <property type="entry name" value="PROTEIN SHQ1 HOMOLOG"/>
    <property type="match status" value="1"/>
</dbReference>
<dbReference type="STRING" id="74873.A0A084WK53"/>
<dbReference type="EnsemblMetazoa" id="ASIC018915-RA">
    <property type="protein sequence ID" value="ASIC018915-PA"/>
    <property type="gene ID" value="ASIC018915"/>
</dbReference>
<evidence type="ECO:0000313" key="6">
    <source>
        <dbReference type="EnsemblMetazoa" id="ASIC018915-PA"/>
    </source>
</evidence>
<dbReference type="VEuPathDB" id="VectorBase:ASIC018915"/>
<reference evidence="5 7" key="1">
    <citation type="journal article" date="2014" name="BMC Genomics">
        <title>Genome sequence of Anopheles sinensis provides insight into genetics basis of mosquito competence for malaria parasites.</title>
        <authorList>
            <person name="Zhou D."/>
            <person name="Zhang D."/>
            <person name="Ding G."/>
            <person name="Shi L."/>
            <person name="Hou Q."/>
            <person name="Ye Y."/>
            <person name="Xu Y."/>
            <person name="Zhou H."/>
            <person name="Xiong C."/>
            <person name="Li S."/>
            <person name="Yu J."/>
            <person name="Hong S."/>
            <person name="Yu X."/>
            <person name="Zou P."/>
            <person name="Chen C."/>
            <person name="Chang X."/>
            <person name="Wang W."/>
            <person name="Lv Y."/>
            <person name="Sun Y."/>
            <person name="Ma L."/>
            <person name="Shen B."/>
            <person name="Zhu C."/>
        </authorList>
    </citation>
    <scope>NUCLEOTIDE SEQUENCE [LARGE SCALE GENOMIC DNA]</scope>
</reference>
<dbReference type="OMA" id="CAVLNHY"/>
<evidence type="ECO:0000256" key="1">
    <source>
        <dbReference type="ARBA" id="ARBA00005607"/>
    </source>
</evidence>
<dbReference type="Proteomes" id="UP000030765">
    <property type="component" value="Unassembled WGS sequence"/>
</dbReference>
<gene>
    <name evidence="5" type="ORF">ZHAS_00018915</name>
</gene>
<evidence type="ECO:0000256" key="2">
    <source>
        <dbReference type="ARBA" id="ARBA00013750"/>
    </source>
</evidence>
<dbReference type="AlphaFoldDB" id="A0A084WK53"/>
<evidence type="ECO:0000313" key="5">
    <source>
        <dbReference type="EMBL" id="KFB50597.1"/>
    </source>
</evidence>
<reference evidence="6" key="2">
    <citation type="submission" date="2020-05" db="UniProtKB">
        <authorList>
            <consortium name="EnsemblMetazoa"/>
        </authorList>
    </citation>
    <scope>IDENTIFICATION</scope>
</reference>
<feature type="region of interest" description="Disordered" evidence="3">
    <location>
        <begin position="370"/>
        <end position="410"/>
    </location>
</feature>
<comment type="similarity">
    <text evidence="1">Belongs to the SHQ1 family.</text>
</comment>
<dbReference type="PANTHER" id="PTHR12967">
    <property type="entry name" value="PROTEIN SHQ1 HOMOLOG"/>
    <property type="match status" value="1"/>
</dbReference>
<organism evidence="5">
    <name type="scientific">Anopheles sinensis</name>
    <name type="common">Mosquito</name>
    <dbReference type="NCBI Taxonomy" id="74873"/>
    <lineage>
        <taxon>Eukaryota</taxon>
        <taxon>Metazoa</taxon>
        <taxon>Ecdysozoa</taxon>
        <taxon>Arthropoda</taxon>
        <taxon>Hexapoda</taxon>
        <taxon>Insecta</taxon>
        <taxon>Pterygota</taxon>
        <taxon>Neoptera</taxon>
        <taxon>Endopterygota</taxon>
        <taxon>Diptera</taxon>
        <taxon>Nematocera</taxon>
        <taxon>Culicoidea</taxon>
        <taxon>Culicidae</taxon>
        <taxon>Anophelinae</taxon>
        <taxon>Anopheles</taxon>
    </lineage>
</organism>
<dbReference type="EMBL" id="ATLV01024094">
    <property type="status" value="NOT_ANNOTATED_CDS"/>
    <property type="molecule type" value="Genomic_DNA"/>
</dbReference>
<dbReference type="EMBL" id="KE525349">
    <property type="protein sequence ID" value="KFB50597.1"/>
    <property type="molecule type" value="Genomic_DNA"/>
</dbReference>